<protein>
    <submittedName>
        <fullName evidence="1">Uncharacterized protein</fullName>
    </submittedName>
</protein>
<proteinExistence type="predicted"/>
<organism evidence="1 2">
    <name type="scientific">Forsythia ovata</name>
    <dbReference type="NCBI Taxonomy" id="205694"/>
    <lineage>
        <taxon>Eukaryota</taxon>
        <taxon>Viridiplantae</taxon>
        <taxon>Streptophyta</taxon>
        <taxon>Embryophyta</taxon>
        <taxon>Tracheophyta</taxon>
        <taxon>Spermatophyta</taxon>
        <taxon>Magnoliopsida</taxon>
        <taxon>eudicotyledons</taxon>
        <taxon>Gunneridae</taxon>
        <taxon>Pentapetalae</taxon>
        <taxon>asterids</taxon>
        <taxon>lamiids</taxon>
        <taxon>Lamiales</taxon>
        <taxon>Oleaceae</taxon>
        <taxon>Forsythieae</taxon>
        <taxon>Forsythia</taxon>
    </lineage>
</organism>
<reference evidence="2" key="1">
    <citation type="submission" date="2024-07" db="EMBL/GenBank/DDBJ databases">
        <title>Two chromosome-level genome assemblies of Korean endemic species Abeliophyllum distichum and Forsythia ovata (Oleaceae).</title>
        <authorList>
            <person name="Jang H."/>
        </authorList>
    </citation>
    <scope>NUCLEOTIDE SEQUENCE [LARGE SCALE GENOMIC DNA]</scope>
</reference>
<name>A0ABD1PJH0_9LAMI</name>
<dbReference type="EMBL" id="JBFOLJ010000018">
    <property type="protein sequence ID" value="KAL2464050.1"/>
    <property type="molecule type" value="Genomic_DNA"/>
</dbReference>
<gene>
    <name evidence="1" type="ORF">Fot_52006</name>
</gene>
<evidence type="ECO:0000313" key="2">
    <source>
        <dbReference type="Proteomes" id="UP001604277"/>
    </source>
</evidence>
<comment type="caution">
    <text evidence="1">The sequence shown here is derived from an EMBL/GenBank/DDBJ whole genome shotgun (WGS) entry which is preliminary data.</text>
</comment>
<dbReference type="AlphaFoldDB" id="A0ABD1PJH0"/>
<evidence type="ECO:0000313" key="1">
    <source>
        <dbReference type="EMBL" id="KAL2464050.1"/>
    </source>
</evidence>
<dbReference type="Proteomes" id="UP001604277">
    <property type="component" value="Unassembled WGS sequence"/>
</dbReference>
<keyword evidence="2" id="KW-1185">Reference proteome</keyword>
<sequence length="115" mass="13049">MDERKPLNKALTKAHLNWENNIGAHRNRSPRTINHGGSGWRGHSYELISRPFSMWLTTFTGQLSSTFKLNHFISRWPSSSTTPTKVGGQEFGQALRGRAWPYISIELIICVVSHS</sequence>
<accession>A0ABD1PJH0</accession>